<dbReference type="PIRSF" id="PIRSF002131">
    <property type="entry name" value="Ribosomal_S11"/>
    <property type="match status" value="1"/>
</dbReference>
<gene>
    <name evidence="5" type="primary">rps11</name>
    <name evidence="5" type="ORF">HusqMp116</name>
</gene>
<protein>
    <submittedName>
        <fullName evidence="5">Ribosomal protein S11</fullName>
    </submittedName>
</protein>
<evidence type="ECO:0000256" key="4">
    <source>
        <dbReference type="RuleBase" id="RU003629"/>
    </source>
</evidence>
<dbReference type="GO" id="GO:0005840">
    <property type="term" value="C:ribosome"/>
    <property type="evidence" value="ECO:0007669"/>
    <property type="project" value="UniProtKB-KW"/>
</dbReference>
<dbReference type="InterPro" id="IPR036967">
    <property type="entry name" value="Ribosomal_uS11_sf"/>
</dbReference>
<dbReference type="Pfam" id="PF00411">
    <property type="entry name" value="Ribosomal_S11"/>
    <property type="match status" value="1"/>
</dbReference>
<dbReference type="AlphaFoldDB" id="H9M803"/>
<dbReference type="Gene3D" id="3.30.420.80">
    <property type="entry name" value="Ribosomal protein S11"/>
    <property type="match status" value="1"/>
</dbReference>
<dbReference type="InterPro" id="IPR018102">
    <property type="entry name" value="Ribosomal_uS11_CS"/>
</dbReference>
<dbReference type="GO" id="GO:0006412">
    <property type="term" value="P:translation"/>
    <property type="evidence" value="ECO:0007669"/>
    <property type="project" value="InterPro"/>
</dbReference>
<dbReference type="PANTHER" id="PTHR11759">
    <property type="entry name" value="40S RIBOSOMAL PROTEIN S14/30S RIBOSOMAL PROTEIN S11"/>
    <property type="match status" value="1"/>
</dbReference>
<dbReference type="HAMAP" id="MF_01310">
    <property type="entry name" value="Ribosomal_uS11"/>
    <property type="match status" value="1"/>
</dbReference>
<keyword evidence="2 4" id="KW-0689">Ribosomal protein</keyword>
<dbReference type="GO" id="GO:1990904">
    <property type="term" value="C:ribonucleoprotein complex"/>
    <property type="evidence" value="ECO:0007669"/>
    <property type="project" value="UniProtKB-KW"/>
</dbReference>
<evidence type="ECO:0000256" key="2">
    <source>
        <dbReference type="ARBA" id="ARBA00022980"/>
    </source>
</evidence>
<dbReference type="GeneID" id="12354418"/>
<reference evidence="5" key="1">
    <citation type="journal article" date="2012" name="PLoS ONE">
        <title>The Mitochondrial Genome of the Lycophyte Huperzia squarrosa: The Most Archaic Form in Vascular Plants.</title>
        <authorList>
            <person name="Liu Y."/>
            <person name="Wang B."/>
            <person name="Cui P."/>
            <person name="Li L."/>
            <person name="Xue J.Y."/>
            <person name="Yu J."/>
            <person name="Qiu Y.L."/>
        </authorList>
    </citation>
    <scope>NUCLEOTIDE SEQUENCE</scope>
</reference>
<comment type="similarity">
    <text evidence="1 4">Belongs to the universal ribosomal protein uS11 family.</text>
</comment>
<dbReference type="EMBL" id="JQ002659">
    <property type="protein sequence ID" value="AEV55710.1"/>
    <property type="molecule type" value="Genomic_DNA"/>
</dbReference>
<dbReference type="PROSITE" id="PS00054">
    <property type="entry name" value="RIBOSOMAL_S11"/>
    <property type="match status" value="1"/>
</dbReference>
<name>H9M803_PHLSQ</name>
<dbReference type="RefSeq" id="YP_006234356.1">
    <property type="nucleotide sequence ID" value="NC_017755.1"/>
</dbReference>
<geneLocation type="mitochondrion" evidence="5"/>
<dbReference type="SUPFAM" id="SSF53137">
    <property type="entry name" value="Translational machinery components"/>
    <property type="match status" value="1"/>
</dbReference>
<accession>H9M803</accession>
<organism evidence="5">
    <name type="scientific">Phlegmariurus squarrosus</name>
    <name type="common">Rock tassel fern</name>
    <name type="synonym">Lycopodium squarrosum</name>
    <dbReference type="NCBI Taxonomy" id="73615"/>
    <lineage>
        <taxon>Eukaryota</taxon>
        <taxon>Viridiplantae</taxon>
        <taxon>Streptophyta</taxon>
        <taxon>Embryophyta</taxon>
        <taxon>Tracheophyta</taxon>
        <taxon>Lycopodiopsida</taxon>
        <taxon>Lycopodiales</taxon>
        <taxon>Lycopodiaceae</taxon>
        <taxon>Huperzioideae</taxon>
        <taxon>Phlegmariurus</taxon>
    </lineage>
</organism>
<dbReference type="NCBIfam" id="NF003698">
    <property type="entry name" value="PRK05309.1"/>
    <property type="match status" value="1"/>
</dbReference>
<dbReference type="InterPro" id="IPR001971">
    <property type="entry name" value="Ribosomal_uS11"/>
</dbReference>
<dbReference type="GO" id="GO:0003735">
    <property type="term" value="F:structural constituent of ribosome"/>
    <property type="evidence" value="ECO:0007669"/>
    <property type="project" value="InterPro"/>
</dbReference>
<evidence type="ECO:0000256" key="1">
    <source>
        <dbReference type="ARBA" id="ARBA00006194"/>
    </source>
</evidence>
<evidence type="ECO:0000313" key="5">
    <source>
        <dbReference type="EMBL" id="AEV55710.1"/>
    </source>
</evidence>
<evidence type="ECO:0000256" key="3">
    <source>
        <dbReference type="ARBA" id="ARBA00023274"/>
    </source>
</evidence>
<keyword evidence="3 4" id="KW-0687">Ribonucleoprotein</keyword>
<keyword evidence="5" id="KW-0496">Mitochondrion</keyword>
<sequence>MQKAKRLNIQKQKLNIREKQKLNIQKKLRKQRKHGIAYSYSTPSNTIVTVTDYKGNTKTGSSSGFVGFTGSRRSTKYAARATAEHVARAAIQPGIESVEVRIKGGFGIGKRKYLLRGLKLGGLIITKIRDVTPTPHNGCRPPKKRRV</sequence>
<proteinExistence type="inferred from homology"/>